<sequence length="173" mass="20299">MSIQTENRELILSWYDEYSDLIVKYIASMIKDGYQAEDIMQETFLKAFQYIEKNQIQYPKTFLFRIAHNVTIDYLRKQKPIDFVKELFAKDEGASVEDIMEVREESKELFLAIRKLKPAYKQVIILRKIEEFSIADTASILNWSESKVKSTLFRALHALEKQLVKGGFMHGTS</sequence>
<dbReference type="InterPro" id="IPR013325">
    <property type="entry name" value="RNA_pol_sigma_r2"/>
</dbReference>
<dbReference type="GO" id="GO:0006352">
    <property type="term" value="P:DNA-templated transcription initiation"/>
    <property type="evidence" value="ECO:0007669"/>
    <property type="project" value="InterPro"/>
</dbReference>
<name>A0AB39HR11_9BACI</name>
<dbReference type="PANTHER" id="PTHR43133:SF60">
    <property type="entry name" value="RNA POLYMERASE SIGMA FACTOR SIGV"/>
    <property type="match status" value="1"/>
</dbReference>
<keyword evidence="3" id="KW-0731">Sigma factor</keyword>
<evidence type="ECO:0000256" key="3">
    <source>
        <dbReference type="ARBA" id="ARBA00023082"/>
    </source>
</evidence>
<dbReference type="SUPFAM" id="SSF88946">
    <property type="entry name" value="Sigma2 domain of RNA polymerase sigma factors"/>
    <property type="match status" value="1"/>
</dbReference>
<keyword evidence="4" id="KW-0804">Transcription</keyword>
<evidence type="ECO:0000256" key="4">
    <source>
        <dbReference type="ARBA" id="ARBA00023163"/>
    </source>
</evidence>
<evidence type="ECO:0000259" key="5">
    <source>
        <dbReference type="Pfam" id="PF04542"/>
    </source>
</evidence>
<dbReference type="InterPro" id="IPR007627">
    <property type="entry name" value="RNA_pol_sigma70_r2"/>
</dbReference>
<dbReference type="GO" id="GO:0016987">
    <property type="term" value="F:sigma factor activity"/>
    <property type="evidence" value="ECO:0007669"/>
    <property type="project" value="UniProtKB-KW"/>
</dbReference>
<dbReference type="SUPFAM" id="SSF88659">
    <property type="entry name" value="Sigma3 and sigma4 domains of RNA polymerase sigma factors"/>
    <property type="match status" value="1"/>
</dbReference>
<dbReference type="InterPro" id="IPR039425">
    <property type="entry name" value="RNA_pol_sigma-70-like"/>
</dbReference>
<proteinExistence type="inferred from homology"/>
<dbReference type="Gene3D" id="1.10.1740.10">
    <property type="match status" value="1"/>
</dbReference>
<dbReference type="Pfam" id="PF08281">
    <property type="entry name" value="Sigma70_r4_2"/>
    <property type="match status" value="1"/>
</dbReference>
<dbReference type="RefSeq" id="WP_368653447.1">
    <property type="nucleotide sequence ID" value="NZ_CP162599.1"/>
</dbReference>
<dbReference type="Pfam" id="PF04542">
    <property type="entry name" value="Sigma70_r2"/>
    <property type="match status" value="1"/>
</dbReference>
<protein>
    <submittedName>
        <fullName evidence="7">RNA polymerase sigma factor</fullName>
    </submittedName>
</protein>
<dbReference type="InterPro" id="IPR013249">
    <property type="entry name" value="RNA_pol_sigma70_r4_t2"/>
</dbReference>
<dbReference type="PANTHER" id="PTHR43133">
    <property type="entry name" value="RNA POLYMERASE ECF-TYPE SIGMA FACTO"/>
    <property type="match status" value="1"/>
</dbReference>
<accession>A0AB39HR11</accession>
<evidence type="ECO:0000256" key="1">
    <source>
        <dbReference type="ARBA" id="ARBA00010641"/>
    </source>
</evidence>
<organism evidence="7">
    <name type="scientific">Ornithinibacillus sp. 4-3</name>
    <dbReference type="NCBI Taxonomy" id="3231488"/>
    <lineage>
        <taxon>Bacteria</taxon>
        <taxon>Bacillati</taxon>
        <taxon>Bacillota</taxon>
        <taxon>Bacilli</taxon>
        <taxon>Bacillales</taxon>
        <taxon>Bacillaceae</taxon>
        <taxon>Ornithinibacillus</taxon>
    </lineage>
</organism>
<dbReference type="NCBIfam" id="TIGR02937">
    <property type="entry name" value="sigma70-ECF"/>
    <property type="match status" value="1"/>
</dbReference>
<dbReference type="InterPro" id="IPR036388">
    <property type="entry name" value="WH-like_DNA-bd_sf"/>
</dbReference>
<dbReference type="InterPro" id="IPR013324">
    <property type="entry name" value="RNA_pol_sigma_r3/r4-like"/>
</dbReference>
<keyword evidence="2" id="KW-0805">Transcription regulation</keyword>
<dbReference type="GO" id="GO:0003677">
    <property type="term" value="F:DNA binding"/>
    <property type="evidence" value="ECO:0007669"/>
    <property type="project" value="InterPro"/>
</dbReference>
<feature type="domain" description="RNA polymerase sigma-70 region 2" evidence="5">
    <location>
        <begin position="15"/>
        <end position="79"/>
    </location>
</feature>
<gene>
    <name evidence="7" type="ORF">AB4Y30_17390</name>
</gene>
<evidence type="ECO:0000313" key="7">
    <source>
        <dbReference type="EMBL" id="XDK32759.1"/>
    </source>
</evidence>
<evidence type="ECO:0000256" key="2">
    <source>
        <dbReference type="ARBA" id="ARBA00023015"/>
    </source>
</evidence>
<reference evidence="7" key="1">
    <citation type="submission" date="2024-07" db="EMBL/GenBank/DDBJ databases">
        <title>Halotolerant mesophilic bacterium Ornithinibacillus sp. 4-3, sp. nov., isolated from soil.</title>
        <authorList>
            <person name="Sidarenka A.V."/>
            <person name="Guliayeva D.E."/>
            <person name="Leanovich S.I."/>
            <person name="Hileuskaya K.S."/>
            <person name="Akhremchuk A.E."/>
            <person name="Sikolenko M.A."/>
            <person name="Valentovich L.N."/>
        </authorList>
    </citation>
    <scope>NUCLEOTIDE SEQUENCE</scope>
    <source>
        <strain evidence="7">4-3</strain>
    </source>
</reference>
<dbReference type="CDD" id="cd06171">
    <property type="entry name" value="Sigma70_r4"/>
    <property type="match status" value="1"/>
</dbReference>
<dbReference type="AlphaFoldDB" id="A0AB39HR11"/>
<evidence type="ECO:0000259" key="6">
    <source>
        <dbReference type="Pfam" id="PF08281"/>
    </source>
</evidence>
<feature type="domain" description="RNA polymerase sigma factor 70 region 4 type 2" evidence="6">
    <location>
        <begin position="108"/>
        <end position="157"/>
    </location>
</feature>
<dbReference type="Gene3D" id="1.10.10.10">
    <property type="entry name" value="Winged helix-like DNA-binding domain superfamily/Winged helix DNA-binding domain"/>
    <property type="match status" value="1"/>
</dbReference>
<comment type="similarity">
    <text evidence="1">Belongs to the sigma-70 factor family. ECF subfamily.</text>
</comment>
<dbReference type="EMBL" id="CP162599">
    <property type="protein sequence ID" value="XDK32759.1"/>
    <property type="molecule type" value="Genomic_DNA"/>
</dbReference>
<dbReference type="InterPro" id="IPR014284">
    <property type="entry name" value="RNA_pol_sigma-70_dom"/>
</dbReference>